<reference evidence="1" key="1">
    <citation type="submission" date="2020-05" db="EMBL/GenBank/DDBJ databases">
        <authorList>
            <person name="Chiriac C."/>
            <person name="Salcher M."/>
            <person name="Ghai R."/>
            <person name="Kavagutti S V."/>
        </authorList>
    </citation>
    <scope>NUCLEOTIDE SEQUENCE</scope>
</reference>
<gene>
    <name evidence="1" type="ORF">UFOVP1193_10</name>
</gene>
<dbReference type="EMBL" id="LR797156">
    <property type="protein sequence ID" value="CAB4189669.1"/>
    <property type="molecule type" value="Genomic_DNA"/>
</dbReference>
<evidence type="ECO:0000313" key="1">
    <source>
        <dbReference type="EMBL" id="CAB4189669.1"/>
    </source>
</evidence>
<protein>
    <submittedName>
        <fullName evidence="1">Uncharacterized protein</fullName>
    </submittedName>
</protein>
<sequence length="61" mass="7308">MTKLPMHIRNRTRPITHYQLLRMLDKGCRFYRVDTTKDLPSDVVHVTYDNTVYALAHDDFK</sequence>
<proteinExistence type="predicted"/>
<name>A0A6J5QYD9_9CAUD</name>
<organism evidence="1">
    <name type="scientific">uncultured Caudovirales phage</name>
    <dbReference type="NCBI Taxonomy" id="2100421"/>
    <lineage>
        <taxon>Viruses</taxon>
        <taxon>Duplodnaviria</taxon>
        <taxon>Heunggongvirae</taxon>
        <taxon>Uroviricota</taxon>
        <taxon>Caudoviricetes</taxon>
        <taxon>Peduoviridae</taxon>
        <taxon>Maltschvirus</taxon>
        <taxon>Maltschvirus maltsch</taxon>
    </lineage>
</organism>
<accession>A0A6J5QYD9</accession>